<dbReference type="AlphaFoldDB" id="A0A6J7S562"/>
<protein>
    <submittedName>
        <fullName evidence="1">Unannotated protein</fullName>
    </submittedName>
</protein>
<organism evidence="1">
    <name type="scientific">freshwater metagenome</name>
    <dbReference type="NCBI Taxonomy" id="449393"/>
    <lineage>
        <taxon>unclassified sequences</taxon>
        <taxon>metagenomes</taxon>
        <taxon>ecological metagenomes</taxon>
    </lineage>
</organism>
<name>A0A6J7S562_9ZZZZ</name>
<evidence type="ECO:0000313" key="1">
    <source>
        <dbReference type="EMBL" id="CAB5036186.1"/>
    </source>
</evidence>
<reference evidence="1" key="1">
    <citation type="submission" date="2020-05" db="EMBL/GenBank/DDBJ databases">
        <authorList>
            <person name="Chiriac C."/>
            <person name="Salcher M."/>
            <person name="Ghai R."/>
            <person name="Kavagutti S V."/>
        </authorList>
    </citation>
    <scope>NUCLEOTIDE SEQUENCE</scope>
</reference>
<proteinExistence type="predicted"/>
<dbReference type="EMBL" id="CAFBPX010000160">
    <property type="protein sequence ID" value="CAB5036186.1"/>
    <property type="molecule type" value="Genomic_DNA"/>
</dbReference>
<sequence>MLECLLRRQLPLPHHLLNKRVIIGQPLKRSATPAIAATITDVNERDVALADVGGGDRRSHPGTFLVGDREGVDLRIGLLNGLAEPLLETSVVPDSSRKYFDRGS</sequence>
<accession>A0A6J7S562</accession>
<gene>
    <name evidence="1" type="ORF">UFOPK4175_00899</name>
</gene>